<evidence type="ECO:0000313" key="3">
    <source>
        <dbReference type="EMBL" id="VDI62493.1"/>
    </source>
</evidence>
<sequence length="1549" mass="175770">MRSEGSDAYVEEDTSSVLEDNSMASDKVTSAPGKKGKKRTSSRSKKDNLSDLESRMIARIEQQDKQVNSMNDKMVEAFSAARRPLIPLNSAINEHQNSGDDIETLSVRISDSERQNSGFLFSAEGSENSRNSDHEDVNTCDSRSVLVKSGEHDRFQKYLGNRNEKSCETEKQDNSVSHTLGDKFGLDAYTSLKTEKTGLVLEQNQIDVLRGSWRSETPHKITSYKENYRQSFPIDTSCQEYFNVPTMDNTVESLLMKRYGPKAAFGRVPSLFTKNLKSLERLAYQGQVAARMGLITTCYLQQASGNLLDNLTSDSPNLDSAIQNVRDIFALSTKSLDQTARTGAFHHMIRRRATMYDTGLNELRDYANTIVTLPLTADGIFGSQFDTKMKEKTDRNKQLAEVLPDNRRVTLGSQLGKRKPTATVTSESTFVKKPKFDSNFKIPKKNFGEFKSSGKQTQATKPWEWESITDDQWVLKTLQEGLKLEFQETPHLTGIKHTSVNARNLPIILAEVEDLIEKNAIEIVPQAEIHQGFYSTLFLVPKKTGDLRPVINLKPLNQYLRKQHFKMDTLTKVLNLVKPQDWALSLDLKDAYLHIPVHKTHRKFLRFCIQGKCYQFVALCFGPSQAPRVFTKIVTVVAAHLRIQNIRLATYLDDWLLVNAQEKMLISDREKTLNLLIKFGIYSKSSKIFSYPITRDHLHRGIVQFQEGDSFSNYGKNFKVRNVSDKHNEGTQYGKRLSNVVGFDSVLHRIDPQCTPLYEAYPITSTSFLETIHQRSYLSNSIYSTPKRSFELVVGQSKHYQGQIITPVVSNPHNNNRCFKDRVWGSHEQSDFSRFLVCSRTETTHKSLGIGSCNSNSTTFPTTITKSKCATQMRQHNSRSICKQTGGHQVHTPLLQDMVSNENGYSEQSDIQSSSHSGEIKRSCRSSVSKQNTTHRVDTEQSDSSISVCNFQYVGDTTLFEDEDSRVFYENLPDLKAFIPGICFKDSEQGTTKEPGEEENIDEFDLKIEDVEREMETEQQIAEVESKEEQEGKEEESTDVDLLLQEGEEEDTDTGSLMKMQFDAYVQSLPNCVNRELIDKAAIEFCMNFNTKMNRKKLVKALFTVHRTRYDLLSFYARMVATLFPCMPDVANDLVQLLKGDFRWHVRKKDQINIESKLKTVRFIGELVKFNLFPKSEALHCIKMLMFDFFHHNIEMACALLDNCGRFLYRSQDSHHRTKIYLDVMMRKKSALHLENRYTTMIENAFYYSNPPEVQQMARKVRPPMHEYIRKLLYKDLSKTTTEKVLRQLRKLKWDDPEIAFYATKCLIAVWNLRYNSIHCSSNLLAGLAPYYILASKHIRKLTSQHIWMLASQNIRMLASQYSLDAGIPKYPDAGIPKYPDACIAKYLDAGIPKCLDAGIPKYPDAGIPKYLDAGIPKYPDAGIPKYLDAGIPKCLDDVIPECLDAGIPKCLDAGIPKYPDAGIPKYLDPGIPKCLDAGIPECLDAGIPKCLDAGIPKYPDAGIQKCLDAGIPECLDAGIPKCLDANIKKYPDSSIPKYCDSDFTTIQT</sequence>
<dbReference type="Gene3D" id="3.10.10.10">
    <property type="entry name" value="HIV Type 1 Reverse Transcriptase, subunit A, domain 1"/>
    <property type="match status" value="1"/>
</dbReference>
<evidence type="ECO:0000256" key="1">
    <source>
        <dbReference type="SAM" id="MobiDB-lite"/>
    </source>
</evidence>
<organism evidence="3 4">
    <name type="scientific">Mytilus galloprovincialis</name>
    <name type="common">Mediterranean mussel</name>
    <dbReference type="NCBI Taxonomy" id="29158"/>
    <lineage>
        <taxon>Eukaryota</taxon>
        <taxon>Metazoa</taxon>
        <taxon>Spiralia</taxon>
        <taxon>Lophotrochozoa</taxon>
        <taxon>Mollusca</taxon>
        <taxon>Bivalvia</taxon>
        <taxon>Autobranchia</taxon>
        <taxon>Pteriomorphia</taxon>
        <taxon>Mytilida</taxon>
        <taxon>Mytiloidea</taxon>
        <taxon>Mytilidae</taxon>
        <taxon>Mytilinae</taxon>
        <taxon>Mytilus</taxon>
    </lineage>
</organism>
<dbReference type="Gene3D" id="1.25.40.180">
    <property type="match status" value="2"/>
</dbReference>
<dbReference type="Gene3D" id="3.30.70.270">
    <property type="match status" value="1"/>
</dbReference>
<dbReference type="GO" id="GO:0000184">
    <property type="term" value="P:nuclear-transcribed mRNA catabolic process, nonsense-mediated decay"/>
    <property type="evidence" value="ECO:0007669"/>
    <property type="project" value="InterPro"/>
</dbReference>
<dbReference type="GO" id="GO:0035145">
    <property type="term" value="C:exon-exon junction complex"/>
    <property type="evidence" value="ECO:0007669"/>
    <property type="project" value="TreeGrafter"/>
</dbReference>
<evidence type="ECO:0000313" key="4">
    <source>
        <dbReference type="Proteomes" id="UP000596742"/>
    </source>
</evidence>
<feature type="region of interest" description="Disordered" evidence="1">
    <location>
        <begin position="903"/>
        <end position="941"/>
    </location>
</feature>
<dbReference type="SUPFAM" id="SSF56672">
    <property type="entry name" value="DNA/RNA polymerases"/>
    <property type="match status" value="1"/>
</dbReference>
<evidence type="ECO:0000259" key="2">
    <source>
        <dbReference type="PROSITE" id="PS50878"/>
    </source>
</evidence>
<dbReference type="PROSITE" id="PS50878">
    <property type="entry name" value="RT_POL"/>
    <property type="match status" value="1"/>
</dbReference>
<dbReference type="InterPro" id="IPR043128">
    <property type="entry name" value="Rev_trsase/Diguanyl_cyclase"/>
</dbReference>
<proteinExistence type="predicted"/>
<dbReference type="Proteomes" id="UP000596742">
    <property type="component" value="Unassembled WGS sequence"/>
</dbReference>
<dbReference type="PANTHER" id="PTHR12839:SF7">
    <property type="entry name" value="REGULATOR OF NONSENSE TRANSCRIPTS 2"/>
    <property type="match status" value="1"/>
</dbReference>
<protein>
    <submittedName>
        <fullName evidence="3">Regulator of nonsense transcripts 2</fullName>
    </submittedName>
</protein>
<dbReference type="SMART" id="SM00543">
    <property type="entry name" value="MIF4G"/>
    <property type="match status" value="1"/>
</dbReference>
<feature type="region of interest" description="Disordered" evidence="1">
    <location>
        <begin position="1"/>
        <end position="52"/>
    </location>
</feature>
<dbReference type="Pfam" id="PF00078">
    <property type="entry name" value="RVT_1"/>
    <property type="match status" value="1"/>
</dbReference>
<dbReference type="InterPro" id="IPR016024">
    <property type="entry name" value="ARM-type_fold"/>
</dbReference>
<feature type="domain" description="Reverse transcriptase" evidence="2">
    <location>
        <begin position="521"/>
        <end position="718"/>
    </location>
</feature>
<dbReference type="PANTHER" id="PTHR12839">
    <property type="entry name" value="NONSENSE-MEDIATED MRNA DECAY PROTEIN 2 UP-FRAMESHIFT SUPPRESSOR 2"/>
    <property type="match status" value="1"/>
</dbReference>
<reference evidence="3" key="1">
    <citation type="submission" date="2018-11" db="EMBL/GenBank/DDBJ databases">
        <authorList>
            <person name="Alioto T."/>
            <person name="Alioto T."/>
        </authorList>
    </citation>
    <scope>NUCLEOTIDE SEQUENCE</scope>
</reference>
<dbReference type="InterPro" id="IPR039762">
    <property type="entry name" value="Nmd2/UPF2"/>
</dbReference>
<dbReference type="GO" id="GO:0003723">
    <property type="term" value="F:RNA binding"/>
    <property type="evidence" value="ECO:0007669"/>
    <property type="project" value="InterPro"/>
</dbReference>
<name>A0A8B6GDM1_MYTGA</name>
<gene>
    <name evidence="3" type="ORF">MGAL_10B065057</name>
</gene>
<dbReference type="EMBL" id="UYJE01008262">
    <property type="protein sequence ID" value="VDI62493.1"/>
    <property type="molecule type" value="Genomic_DNA"/>
</dbReference>
<feature type="region of interest" description="Disordered" evidence="1">
    <location>
        <begin position="1015"/>
        <end position="1040"/>
    </location>
</feature>
<dbReference type="InterPro" id="IPR043502">
    <property type="entry name" value="DNA/RNA_pol_sf"/>
</dbReference>
<comment type="caution">
    <text evidence="3">The sequence shown here is derived from an EMBL/GenBank/DDBJ whole genome shotgun (WGS) entry which is preliminary data.</text>
</comment>
<dbReference type="GO" id="GO:0005737">
    <property type="term" value="C:cytoplasm"/>
    <property type="evidence" value="ECO:0007669"/>
    <property type="project" value="TreeGrafter"/>
</dbReference>
<accession>A0A8B6GDM1</accession>
<dbReference type="FunFam" id="1.25.40.180:FF:000015">
    <property type="entry name" value="regulator of nonsense transcripts 2 isoform X1"/>
    <property type="match status" value="1"/>
</dbReference>
<dbReference type="OrthoDB" id="6083831at2759"/>
<feature type="compositionally biased region" description="Basic residues" evidence="1">
    <location>
        <begin position="34"/>
        <end position="43"/>
    </location>
</feature>
<dbReference type="CDD" id="cd03714">
    <property type="entry name" value="RT_DIRS1"/>
    <property type="match status" value="1"/>
</dbReference>
<feature type="compositionally biased region" description="Low complexity" evidence="1">
    <location>
        <begin position="906"/>
        <end position="917"/>
    </location>
</feature>
<dbReference type="SUPFAM" id="SSF48371">
    <property type="entry name" value="ARM repeat"/>
    <property type="match status" value="2"/>
</dbReference>
<keyword evidence="4" id="KW-1185">Reference proteome</keyword>
<dbReference type="Pfam" id="PF02854">
    <property type="entry name" value="MIF4G"/>
    <property type="match status" value="1"/>
</dbReference>
<dbReference type="InterPro" id="IPR000477">
    <property type="entry name" value="RT_dom"/>
</dbReference>
<dbReference type="InterPro" id="IPR003890">
    <property type="entry name" value="MIF4G-like_typ-3"/>
</dbReference>
<feature type="region of interest" description="Disordered" evidence="1">
    <location>
        <begin position="121"/>
        <end position="140"/>
    </location>
</feature>
<feature type="compositionally biased region" description="Polar residues" evidence="1">
    <location>
        <begin position="925"/>
        <end position="934"/>
    </location>
</feature>
<feature type="compositionally biased region" description="Polar residues" evidence="1">
    <location>
        <begin position="15"/>
        <end position="28"/>
    </location>
</feature>